<keyword evidence="1 9" id="KW-0963">Cytoplasm</keyword>
<evidence type="ECO:0000256" key="8">
    <source>
        <dbReference type="ARBA" id="ARBA00047386"/>
    </source>
</evidence>
<evidence type="ECO:0000256" key="7">
    <source>
        <dbReference type="ARBA" id="ARBA00022842"/>
    </source>
</evidence>
<feature type="binding site" evidence="9">
    <location>
        <begin position="187"/>
        <end position="188"/>
    </location>
    <ligand>
        <name>ATP</name>
        <dbReference type="ChEBI" id="CHEBI:30616"/>
    </ligand>
</feature>
<comment type="catalytic activity">
    <reaction evidence="8">
        <text>(7R,8S)-8-amino-7-(carboxyamino)nonanoate + ATP = (4R,5S)-dethiobiotin + ADP + phosphate + H(+)</text>
        <dbReference type="Rhea" id="RHEA:63684"/>
        <dbReference type="ChEBI" id="CHEBI:15378"/>
        <dbReference type="ChEBI" id="CHEBI:30616"/>
        <dbReference type="ChEBI" id="CHEBI:43474"/>
        <dbReference type="ChEBI" id="CHEBI:149470"/>
        <dbReference type="ChEBI" id="CHEBI:149473"/>
        <dbReference type="ChEBI" id="CHEBI:456216"/>
    </reaction>
</comment>
<dbReference type="PANTHER" id="PTHR43210:SF2">
    <property type="entry name" value="ATP-DEPENDENT DETHIOBIOTIN SYNTHETASE BIOD 2"/>
    <property type="match status" value="1"/>
</dbReference>
<evidence type="ECO:0000256" key="5">
    <source>
        <dbReference type="ARBA" id="ARBA00022756"/>
    </source>
</evidence>
<dbReference type="Pfam" id="PF13500">
    <property type="entry name" value="AAA_26"/>
    <property type="match status" value="1"/>
</dbReference>
<sequence>MSKNLFIVGTGTDVGKTYVSALIAKKFIENLLSHGYFKPVASGNIRFADGTLSVADVEFVRKFVSENAANKFNNKSARFINAYAYENAYSPHLSAQIEGNAPTLKAIKDKFDELSKNCEFISVEGAGGVICPLRYDSQKIMLTDVIKFLNLSVIVVANSGLGAINSTVLTIRYLKDQNINVKGIILNNYEPENLIHQNNAAMIEHLSGVKVLECVTHGAIKLNLSIENLINLYE</sequence>
<keyword evidence="6 9" id="KW-0067">ATP-binding</keyword>
<dbReference type="PANTHER" id="PTHR43210">
    <property type="entry name" value="DETHIOBIOTIN SYNTHETASE"/>
    <property type="match status" value="1"/>
</dbReference>
<keyword evidence="2 9" id="KW-0436">Ligase</keyword>
<proteinExistence type="inferred from homology"/>
<feature type="binding site" evidence="9">
    <location>
        <begin position="13"/>
        <end position="18"/>
    </location>
    <ligand>
        <name>ATP</name>
        <dbReference type="ChEBI" id="CHEBI:30616"/>
    </ligand>
</feature>
<keyword evidence="5 9" id="KW-0093">Biotin biosynthesis</keyword>
<accession>A0ABS5HIU0</accession>
<feature type="active site" evidence="9">
    <location>
        <position position="38"/>
    </location>
</feature>
<dbReference type="InterPro" id="IPR027417">
    <property type="entry name" value="P-loop_NTPase"/>
</dbReference>
<dbReference type="PIRSF" id="PIRSF006755">
    <property type="entry name" value="DTB_synth"/>
    <property type="match status" value="1"/>
</dbReference>
<feature type="binding site" evidence="9">
    <location>
        <position position="42"/>
    </location>
    <ligand>
        <name>substrate</name>
    </ligand>
</feature>
<comment type="cofactor">
    <cofactor evidence="9">
        <name>Mg(2+)</name>
        <dbReference type="ChEBI" id="CHEBI:18420"/>
    </cofactor>
</comment>
<comment type="caution">
    <text evidence="9">Lacks conserved residue(s) required for the propagation of feature annotation.</text>
</comment>
<dbReference type="RefSeq" id="WP_212141665.1">
    <property type="nucleotide sequence ID" value="NZ_JAGSSW010000002.1"/>
</dbReference>
<comment type="caution">
    <text evidence="10">The sequence shown here is derived from an EMBL/GenBank/DDBJ whole genome shotgun (WGS) entry which is preliminary data.</text>
</comment>
<evidence type="ECO:0000256" key="6">
    <source>
        <dbReference type="ARBA" id="ARBA00022840"/>
    </source>
</evidence>
<protein>
    <recommendedName>
        <fullName evidence="9">ATP-dependent dethiobiotin synthetase BioD</fullName>
        <ecNumber evidence="9">6.3.3.3</ecNumber>
    </recommendedName>
    <alternativeName>
        <fullName evidence="9">DTB synthetase</fullName>
        <shortName evidence="9">DTBS</shortName>
    </alternativeName>
    <alternativeName>
        <fullName evidence="9">Dethiobiotin synthase</fullName>
    </alternativeName>
</protein>
<comment type="subunit">
    <text evidence="9">Homodimer.</text>
</comment>
<dbReference type="CDD" id="cd03109">
    <property type="entry name" value="DTBS"/>
    <property type="match status" value="1"/>
</dbReference>
<comment type="catalytic activity">
    <reaction evidence="9">
        <text>(7R,8S)-7,8-diammoniononanoate + CO2 + ATP = (4R,5S)-dethiobiotin + ADP + phosphate + 3 H(+)</text>
        <dbReference type="Rhea" id="RHEA:15805"/>
        <dbReference type="ChEBI" id="CHEBI:15378"/>
        <dbReference type="ChEBI" id="CHEBI:16526"/>
        <dbReference type="ChEBI" id="CHEBI:30616"/>
        <dbReference type="ChEBI" id="CHEBI:43474"/>
        <dbReference type="ChEBI" id="CHEBI:149469"/>
        <dbReference type="ChEBI" id="CHEBI:149473"/>
        <dbReference type="ChEBI" id="CHEBI:456216"/>
        <dbReference type="EC" id="6.3.3.3"/>
    </reaction>
</comment>
<feature type="binding site" evidence="9">
    <location>
        <begin position="124"/>
        <end position="127"/>
    </location>
    <ligand>
        <name>ATP</name>
        <dbReference type="ChEBI" id="CHEBI:30616"/>
    </ligand>
</feature>
<keyword evidence="7 9" id="KW-0460">Magnesium</keyword>
<reference evidence="10 11" key="1">
    <citation type="submission" date="2021-04" db="EMBL/GenBank/DDBJ databases">
        <title>Molecular and phenotypic characterization and identification of bacterial isolates recovered from the Anatolian ground squirrels (Spermophilus xanthoprymnus) and which have the potential to form a new species in the Campylobacter genus.</title>
        <authorList>
            <person name="Aydin F."/>
            <person name="Abay S."/>
            <person name="Kayman T."/>
            <person name="Karakaya E."/>
            <person name="Mustak H.K."/>
            <person name="Mustak I.B."/>
            <person name="Bilgin N."/>
            <person name="Duzler A."/>
            <person name="Sahin O."/>
            <person name="Guran O."/>
            <person name="Saticioglu I.B."/>
        </authorList>
    </citation>
    <scope>NUCLEOTIDE SEQUENCE [LARGE SCALE GENOMIC DNA]</scope>
    <source>
        <strain evidence="11">faydin-G24</strain>
    </source>
</reference>
<keyword evidence="3 9" id="KW-0479">Metal-binding</keyword>
<evidence type="ECO:0000256" key="1">
    <source>
        <dbReference type="ARBA" id="ARBA00022490"/>
    </source>
</evidence>
<feature type="binding site" evidence="9">
    <location>
        <position position="124"/>
    </location>
    <ligand>
        <name>Mg(2+)</name>
        <dbReference type="ChEBI" id="CHEBI:18420"/>
    </ligand>
</feature>
<evidence type="ECO:0000256" key="3">
    <source>
        <dbReference type="ARBA" id="ARBA00022723"/>
    </source>
</evidence>
<evidence type="ECO:0000256" key="9">
    <source>
        <dbReference type="HAMAP-Rule" id="MF_00336"/>
    </source>
</evidence>
<name>A0ABS5HIU0_9BACT</name>
<evidence type="ECO:0000313" key="10">
    <source>
        <dbReference type="EMBL" id="MBR8463527.1"/>
    </source>
</evidence>
<dbReference type="Gene3D" id="3.40.50.300">
    <property type="entry name" value="P-loop containing nucleotide triphosphate hydrolases"/>
    <property type="match status" value="1"/>
</dbReference>
<feature type="binding site" evidence="9">
    <location>
        <position position="17"/>
    </location>
    <ligand>
        <name>Mg(2+)</name>
        <dbReference type="ChEBI" id="CHEBI:18420"/>
    </ligand>
</feature>
<dbReference type="HAMAP" id="MF_00336">
    <property type="entry name" value="BioD"/>
    <property type="match status" value="1"/>
</dbReference>
<dbReference type="EC" id="6.3.3.3" evidence="9"/>
<dbReference type="EMBL" id="JAGSSW010000002">
    <property type="protein sequence ID" value="MBR8463527.1"/>
    <property type="molecule type" value="Genomic_DNA"/>
</dbReference>
<gene>
    <name evidence="9 10" type="primary">bioD</name>
    <name evidence="10" type="ORF">KDD93_02945</name>
</gene>
<organism evidence="10 11">
    <name type="scientific">Campylobacter anatolicus</name>
    <dbReference type="NCBI Taxonomy" id="2829105"/>
    <lineage>
        <taxon>Bacteria</taxon>
        <taxon>Pseudomonadati</taxon>
        <taxon>Campylobacterota</taxon>
        <taxon>Epsilonproteobacteria</taxon>
        <taxon>Campylobacterales</taxon>
        <taxon>Campylobacteraceae</taxon>
        <taxon>Campylobacter</taxon>
    </lineage>
</organism>
<comment type="similarity">
    <text evidence="9">Belongs to the dethiobiotin synthetase family.</text>
</comment>
<dbReference type="GO" id="GO:0004141">
    <property type="term" value="F:dethiobiotin synthase activity"/>
    <property type="evidence" value="ECO:0007669"/>
    <property type="project" value="UniProtKB-EC"/>
</dbReference>
<comment type="pathway">
    <text evidence="9">Cofactor biosynthesis; biotin biosynthesis; biotin from 7,8-diaminononanoate: step 1/2.</text>
</comment>
<dbReference type="SUPFAM" id="SSF52540">
    <property type="entry name" value="P-loop containing nucleoside triphosphate hydrolases"/>
    <property type="match status" value="1"/>
</dbReference>
<evidence type="ECO:0000256" key="4">
    <source>
        <dbReference type="ARBA" id="ARBA00022741"/>
    </source>
</evidence>
<keyword evidence="4 9" id="KW-0547">Nucleotide-binding</keyword>
<comment type="subcellular location">
    <subcellularLocation>
        <location evidence="9">Cytoplasm</location>
    </subcellularLocation>
</comment>
<feature type="binding site" evidence="9">
    <location>
        <position position="56"/>
    </location>
    <ligand>
        <name>ATP</name>
        <dbReference type="ChEBI" id="CHEBI:30616"/>
    </ligand>
</feature>
<dbReference type="NCBIfam" id="TIGR00347">
    <property type="entry name" value="bioD"/>
    <property type="match status" value="1"/>
</dbReference>
<comment type="function">
    <text evidence="9">Catalyzes a mechanistically unusual reaction, the ATP-dependent insertion of CO2 between the N7 and N8 nitrogen atoms of 7,8-diaminopelargonic acid (DAPA, also called 7,8-diammoniononanoate) to form a ureido ring.</text>
</comment>
<dbReference type="Proteomes" id="UP000682951">
    <property type="component" value="Unassembled WGS sequence"/>
</dbReference>
<feature type="binding site" evidence="9">
    <location>
        <position position="56"/>
    </location>
    <ligand>
        <name>Mg(2+)</name>
        <dbReference type="ChEBI" id="CHEBI:18420"/>
    </ligand>
</feature>
<dbReference type="InterPro" id="IPR004472">
    <property type="entry name" value="DTB_synth_BioD"/>
</dbReference>
<evidence type="ECO:0000256" key="2">
    <source>
        <dbReference type="ARBA" id="ARBA00022598"/>
    </source>
</evidence>
<evidence type="ECO:0000313" key="11">
    <source>
        <dbReference type="Proteomes" id="UP000682951"/>
    </source>
</evidence>
<keyword evidence="11" id="KW-1185">Reference proteome</keyword>